<dbReference type="EMBL" id="QEAS01000012">
    <property type="protein sequence ID" value="PWG79797.1"/>
    <property type="molecule type" value="Genomic_DNA"/>
</dbReference>
<gene>
    <name evidence="2" type="ORF">DDR33_15410</name>
</gene>
<dbReference type="OrthoDB" id="9801646at2"/>
<reference evidence="2 3" key="1">
    <citation type="submission" date="2018-04" db="EMBL/GenBank/DDBJ databases">
        <title>Pedobacter chongqingensis sp. nov., isolated from a rottenly hemp rope.</title>
        <authorList>
            <person name="Cai Y."/>
        </authorList>
    </citation>
    <scope>NUCLEOTIDE SEQUENCE [LARGE SCALE GENOMIC DNA]</scope>
    <source>
        <strain evidence="2 3">FJ4-8</strain>
    </source>
</reference>
<dbReference type="GO" id="GO:0004553">
    <property type="term" value="F:hydrolase activity, hydrolyzing O-glycosyl compounds"/>
    <property type="evidence" value="ECO:0007669"/>
    <property type="project" value="InterPro"/>
</dbReference>
<proteinExistence type="predicted"/>
<dbReference type="Gene3D" id="2.60.40.1190">
    <property type="match status" value="1"/>
</dbReference>
<dbReference type="GO" id="GO:0016052">
    <property type="term" value="P:carbohydrate catabolic process"/>
    <property type="evidence" value="ECO:0007669"/>
    <property type="project" value="InterPro"/>
</dbReference>
<dbReference type="RefSeq" id="WP_109416695.1">
    <property type="nucleotide sequence ID" value="NZ_QEAS01000012.1"/>
</dbReference>
<accession>A0A2U2PEH0</accession>
<comment type="caution">
    <text evidence="2">The sequence shown here is derived from an EMBL/GenBank/DDBJ whole genome shotgun (WGS) entry which is preliminary data.</text>
</comment>
<dbReference type="SUPFAM" id="SSF49344">
    <property type="entry name" value="CBD9-like"/>
    <property type="match status" value="1"/>
</dbReference>
<dbReference type="Proteomes" id="UP000245647">
    <property type="component" value="Unassembled WGS sequence"/>
</dbReference>
<protein>
    <recommendedName>
        <fullName evidence="1">Carbohydrate-binding domain-containing protein</fullName>
    </recommendedName>
</protein>
<dbReference type="CDD" id="cd09620">
    <property type="entry name" value="CBM9_like_3"/>
    <property type="match status" value="1"/>
</dbReference>
<evidence type="ECO:0000259" key="1">
    <source>
        <dbReference type="Pfam" id="PF16011"/>
    </source>
</evidence>
<evidence type="ECO:0000313" key="3">
    <source>
        <dbReference type="Proteomes" id="UP000245647"/>
    </source>
</evidence>
<name>A0A2U2PEH0_9SPHI</name>
<dbReference type="AlphaFoldDB" id="A0A2U2PEH0"/>
<organism evidence="2 3">
    <name type="scientific">Pararcticibacter amylolyticus</name>
    <dbReference type="NCBI Taxonomy" id="2173175"/>
    <lineage>
        <taxon>Bacteria</taxon>
        <taxon>Pseudomonadati</taxon>
        <taxon>Bacteroidota</taxon>
        <taxon>Sphingobacteriia</taxon>
        <taxon>Sphingobacteriales</taxon>
        <taxon>Sphingobacteriaceae</taxon>
        <taxon>Pararcticibacter</taxon>
    </lineage>
</organism>
<dbReference type="InterPro" id="IPR010502">
    <property type="entry name" value="Carb-bd_dom_fam9"/>
</dbReference>
<feature type="domain" description="Carbohydrate-binding" evidence="1">
    <location>
        <begin position="31"/>
        <end position="212"/>
    </location>
</feature>
<dbReference type="GO" id="GO:0030246">
    <property type="term" value="F:carbohydrate binding"/>
    <property type="evidence" value="ECO:0007669"/>
    <property type="project" value="InterPro"/>
</dbReference>
<evidence type="ECO:0000313" key="2">
    <source>
        <dbReference type="EMBL" id="PWG79797.1"/>
    </source>
</evidence>
<dbReference type="Pfam" id="PF16011">
    <property type="entry name" value="CBM9_2"/>
    <property type="match status" value="1"/>
</dbReference>
<sequence>MKEANVLFLEGSESLLSPGKFSSALAAQQEYQINEDTWPMQDILPKASFRIAYNDRSILIKFVVKERDIRSKHVYYNDPVYKDSCVEFFIAFGDDKAYYNFEFNCAGTFLAGYGEGRQRELLPFSAGSPIETEVCFKQAKESFPDILWELSVVIPFEVFVKHNIRSLRGRSCRGNFFKCGDDLPHPHYLAWSRIQADSPDFHLPQFFGLINFK</sequence>
<keyword evidence="3" id="KW-1185">Reference proteome</keyword>